<protein>
    <recommendedName>
        <fullName evidence="4">DUF2752 domain-containing protein</fullName>
    </recommendedName>
</protein>
<keyword evidence="3" id="KW-1185">Reference proteome</keyword>
<reference evidence="2 3" key="1">
    <citation type="submission" date="2020-07" db="EMBL/GenBank/DDBJ databases">
        <title>Sequencing the genomes of 1000 actinobacteria strains.</title>
        <authorList>
            <person name="Klenk H.-P."/>
        </authorList>
    </citation>
    <scope>NUCLEOTIDE SEQUENCE [LARGE SCALE GENOMIC DNA]</scope>
    <source>
        <strain evidence="2 3">DSM 19082</strain>
    </source>
</reference>
<comment type="caution">
    <text evidence="2">The sequence shown here is derived from an EMBL/GenBank/DDBJ whole genome shotgun (WGS) entry which is preliminary data.</text>
</comment>
<dbReference type="Proteomes" id="UP000582231">
    <property type="component" value="Unassembled WGS sequence"/>
</dbReference>
<evidence type="ECO:0000313" key="2">
    <source>
        <dbReference type="EMBL" id="NYD30201.1"/>
    </source>
</evidence>
<name>A0A852R9F3_9ACTN</name>
<dbReference type="AlphaFoldDB" id="A0A852R9F3"/>
<evidence type="ECO:0000313" key="3">
    <source>
        <dbReference type="Proteomes" id="UP000582231"/>
    </source>
</evidence>
<proteinExistence type="predicted"/>
<gene>
    <name evidence="2" type="ORF">BJ958_001747</name>
</gene>
<accession>A0A852R9F3</accession>
<feature type="transmembrane region" description="Helical" evidence="1">
    <location>
        <begin position="76"/>
        <end position="97"/>
    </location>
</feature>
<dbReference type="EMBL" id="JACCBF010000001">
    <property type="protein sequence ID" value="NYD30201.1"/>
    <property type="molecule type" value="Genomic_DNA"/>
</dbReference>
<keyword evidence="1" id="KW-1133">Transmembrane helix</keyword>
<dbReference type="RefSeq" id="WP_179726483.1">
    <property type="nucleotide sequence ID" value="NZ_BAABEF010000001.1"/>
</dbReference>
<dbReference type="Pfam" id="PF10825">
    <property type="entry name" value="DUF2752"/>
    <property type="match status" value="1"/>
</dbReference>
<organism evidence="2 3">
    <name type="scientific">Nocardioides kongjuensis</name>
    <dbReference type="NCBI Taxonomy" id="349522"/>
    <lineage>
        <taxon>Bacteria</taxon>
        <taxon>Bacillati</taxon>
        <taxon>Actinomycetota</taxon>
        <taxon>Actinomycetes</taxon>
        <taxon>Propionibacteriales</taxon>
        <taxon>Nocardioidaceae</taxon>
        <taxon>Nocardioides</taxon>
    </lineage>
</organism>
<evidence type="ECO:0008006" key="4">
    <source>
        <dbReference type="Google" id="ProtNLM"/>
    </source>
</evidence>
<dbReference type="InterPro" id="IPR021215">
    <property type="entry name" value="DUF2752"/>
</dbReference>
<feature type="transmembrane region" description="Helical" evidence="1">
    <location>
        <begin position="19"/>
        <end position="38"/>
    </location>
</feature>
<sequence>MVVAAQPARTDAPARWRRMVPPVALVGGLAAASLALHLRDPHEQGSWGLCPFAAAGFSCPGCGGLRAVNDLTNLQLGAAASSNLLFVLVVPFVVYAVARWTHGRWTGRAWAVPERRVLAMTGLLLAAMLVFAVVRNTAAGAWLAP</sequence>
<feature type="transmembrane region" description="Helical" evidence="1">
    <location>
        <begin position="117"/>
        <end position="144"/>
    </location>
</feature>
<keyword evidence="1" id="KW-0812">Transmembrane</keyword>
<evidence type="ECO:0000256" key="1">
    <source>
        <dbReference type="SAM" id="Phobius"/>
    </source>
</evidence>
<keyword evidence="1" id="KW-0472">Membrane</keyword>